<dbReference type="GO" id="GO:0016020">
    <property type="term" value="C:membrane"/>
    <property type="evidence" value="ECO:0007669"/>
    <property type="project" value="UniProtKB-SubCell"/>
</dbReference>
<dbReference type="SMART" id="SM00382">
    <property type="entry name" value="AAA"/>
    <property type="match status" value="1"/>
</dbReference>
<dbReference type="Pfam" id="PF12698">
    <property type="entry name" value="ABC2_membrane_3"/>
    <property type="match status" value="1"/>
</dbReference>
<dbReference type="PROSITE" id="PS50893">
    <property type="entry name" value="ABC_TRANSPORTER_2"/>
    <property type="match status" value="1"/>
</dbReference>
<dbReference type="GO" id="GO:0016887">
    <property type="term" value="F:ATP hydrolysis activity"/>
    <property type="evidence" value="ECO:0007669"/>
    <property type="project" value="InterPro"/>
</dbReference>
<keyword evidence="3 8" id="KW-0812">Transmembrane</keyword>
<dbReference type="GO" id="GO:0006869">
    <property type="term" value="P:lipid transport"/>
    <property type="evidence" value="ECO:0000318"/>
    <property type="project" value="GO_Central"/>
</dbReference>
<name>A0A0K9PR59_ZOSMR</name>
<evidence type="ECO:0000256" key="1">
    <source>
        <dbReference type="ARBA" id="ARBA00004141"/>
    </source>
</evidence>
<dbReference type="GO" id="GO:0140359">
    <property type="term" value="F:ABC-type transporter activity"/>
    <property type="evidence" value="ECO:0007669"/>
    <property type="project" value="InterPro"/>
</dbReference>
<keyword evidence="7 8" id="KW-0472">Membrane</keyword>
<protein>
    <recommendedName>
        <fullName evidence="9">ABC transporter domain-containing protein</fullName>
    </recommendedName>
</protein>
<sequence length="685" mass="76785">EREVGAKHQQMISGVSLNSYWISTLLWDFISFIFPSLFAIILFFIFDLKQFIGYSCFLPTLIIFLEFGLAVASSTYCISFFFSDHSIAQNVVLLVHFFSGLILMVISFIMGLMDKMKNVNSFLKNIFRLSPGFCFADGLASLALRRQDLKMGSGTRTFDWNITGASICYLGIESIAFFLMTIGIENFPSHKWNIYTMKEWWSRTKIYCNDTSQGTLEPLLGSYNDSSVSITNEDVDVVAERDKVLSGGTDNAIIHLRNLHKVYPGKNCNAKVAVNSLTFSVQEGECFGFLGTNGAGKTTTLAMLTGEESPTSGTAYIFGNDICLHPKVSRRHVGYCPQFDALLDFLTVQEHLELYARIKNVPDHDIKDIVKEKLVEFDLLKHANKTSFSLSGGNKRKLSVAIAMISDPPIVILDEPSTGMDPIAKRFMWDVIAHLSTRKGKTAVILTTHSMNEAQALCTRIGIMVSGNLKCIGSPQHLKTRFGNHLELEVKAIEVRSLELDALCERIWDAIYDFPCHSRGIFSDLEVCIGKCDTLSSEKVSEIRLTWEMIVLVCQNFGKEESIPALITSSIQENDSFCDPQLSEQLVRDGGIPLTIFCEWWLAKEKFLRIDKFIISSFPGAIFNGCNGLGFRYMLPYGKDSSLADIFGHVEHHRKEIGIEEYSISQSTLESIFNHFAASHNNPSM</sequence>
<dbReference type="EMBL" id="LFYR01000671">
    <property type="protein sequence ID" value="KMZ71466.1"/>
    <property type="molecule type" value="Genomic_DNA"/>
</dbReference>
<keyword evidence="11" id="KW-1185">Reference proteome</keyword>
<dbReference type="Proteomes" id="UP000036987">
    <property type="component" value="Unassembled WGS sequence"/>
</dbReference>
<accession>A0A0K9PR59</accession>
<evidence type="ECO:0000259" key="9">
    <source>
        <dbReference type="PROSITE" id="PS50893"/>
    </source>
</evidence>
<dbReference type="GO" id="GO:0005319">
    <property type="term" value="F:lipid transporter activity"/>
    <property type="evidence" value="ECO:0000318"/>
    <property type="project" value="GO_Central"/>
</dbReference>
<evidence type="ECO:0000256" key="8">
    <source>
        <dbReference type="SAM" id="Phobius"/>
    </source>
</evidence>
<dbReference type="PANTHER" id="PTHR19229">
    <property type="entry name" value="ATP-BINDING CASSETTE TRANSPORTER SUBFAMILY A ABCA"/>
    <property type="match status" value="1"/>
</dbReference>
<keyword evidence="5" id="KW-0067">ATP-binding</keyword>
<evidence type="ECO:0000313" key="11">
    <source>
        <dbReference type="Proteomes" id="UP000036987"/>
    </source>
</evidence>
<evidence type="ECO:0000313" key="10">
    <source>
        <dbReference type="EMBL" id="KMZ71466.1"/>
    </source>
</evidence>
<dbReference type="STRING" id="29655.A0A0K9PR59"/>
<dbReference type="GO" id="GO:0005524">
    <property type="term" value="F:ATP binding"/>
    <property type="evidence" value="ECO:0007669"/>
    <property type="project" value="UniProtKB-KW"/>
</dbReference>
<comment type="caution">
    <text evidence="10">The sequence shown here is derived from an EMBL/GenBank/DDBJ whole genome shotgun (WGS) entry which is preliminary data.</text>
</comment>
<keyword evidence="4" id="KW-0547">Nucleotide-binding</keyword>
<dbReference type="InterPro" id="IPR003439">
    <property type="entry name" value="ABC_transporter-like_ATP-bd"/>
</dbReference>
<comment type="subcellular location">
    <subcellularLocation>
        <location evidence="1">Membrane</location>
        <topology evidence="1">Multi-pass membrane protein</topology>
    </subcellularLocation>
</comment>
<dbReference type="InterPro" id="IPR003593">
    <property type="entry name" value="AAA+_ATPase"/>
</dbReference>
<dbReference type="PROSITE" id="PS00211">
    <property type="entry name" value="ABC_TRANSPORTER_1"/>
    <property type="match status" value="1"/>
</dbReference>
<dbReference type="InterPro" id="IPR017871">
    <property type="entry name" value="ABC_transporter-like_CS"/>
</dbReference>
<dbReference type="PANTHER" id="PTHR19229:SF267">
    <property type="entry name" value="ABC TRANSPORTER A FAMILY MEMBER 1"/>
    <property type="match status" value="1"/>
</dbReference>
<dbReference type="InterPro" id="IPR026082">
    <property type="entry name" value="ABCA"/>
</dbReference>
<dbReference type="FunFam" id="3.40.50.300:FF:000904">
    <property type="entry name" value="ABC transporter A family member 1"/>
    <property type="match status" value="1"/>
</dbReference>
<evidence type="ECO:0000256" key="6">
    <source>
        <dbReference type="ARBA" id="ARBA00022989"/>
    </source>
</evidence>
<keyword evidence="6 8" id="KW-1133">Transmembrane helix</keyword>
<comment type="similarity">
    <text evidence="2">Belongs to the ABC transporter superfamily. ABCA family. CPR flippase (TC 3.A.1.211) subfamily.</text>
</comment>
<dbReference type="Gene3D" id="3.40.50.300">
    <property type="entry name" value="P-loop containing nucleotide triphosphate hydrolases"/>
    <property type="match status" value="1"/>
</dbReference>
<dbReference type="Pfam" id="PF00005">
    <property type="entry name" value="ABC_tran"/>
    <property type="match status" value="1"/>
</dbReference>
<dbReference type="SUPFAM" id="SSF52540">
    <property type="entry name" value="P-loop containing nucleoside triphosphate hydrolases"/>
    <property type="match status" value="1"/>
</dbReference>
<dbReference type="InterPro" id="IPR056264">
    <property type="entry name" value="R2_ABCA1-4-like"/>
</dbReference>
<reference evidence="11" key="1">
    <citation type="journal article" date="2016" name="Nature">
        <title>The genome of the seagrass Zostera marina reveals angiosperm adaptation to the sea.</title>
        <authorList>
            <person name="Olsen J.L."/>
            <person name="Rouze P."/>
            <person name="Verhelst B."/>
            <person name="Lin Y.-C."/>
            <person name="Bayer T."/>
            <person name="Collen J."/>
            <person name="Dattolo E."/>
            <person name="De Paoli E."/>
            <person name="Dittami S."/>
            <person name="Maumus F."/>
            <person name="Michel G."/>
            <person name="Kersting A."/>
            <person name="Lauritano C."/>
            <person name="Lohaus R."/>
            <person name="Toepel M."/>
            <person name="Tonon T."/>
            <person name="Vanneste K."/>
            <person name="Amirebrahimi M."/>
            <person name="Brakel J."/>
            <person name="Bostroem C."/>
            <person name="Chovatia M."/>
            <person name="Grimwood J."/>
            <person name="Jenkins J.W."/>
            <person name="Jueterbock A."/>
            <person name="Mraz A."/>
            <person name="Stam W.T."/>
            <person name="Tice H."/>
            <person name="Bornberg-Bauer E."/>
            <person name="Green P.J."/>
            <person name="Pearson G.A."/>
            <person name="Procaccini G."/>
            <person name="Duarte C.M."/>
            <person name="Schmutz J."/>
            <person name="Reusch T.B.H."/>
            <person name="Van de Peer Y."/>
        </authorList>
    </citation>
    <scope>NUCLEOTIDE SEQUENCE [LARGE SCALE GENOMIC DNA]</scope>
    <source>
        <strain evidence="11">cv. Finnish</strain>
    </source>
</reference>
<feature type="transmembrane region" description="Helical" evidence="8">
    <location>
        <begin position="57"/>
        <end position="82"/>
    </location>
</feature>
<dbReference type="AlphaFoldDB" id="A0A0K9PR59"/>
<gene>
    <name evidence="10" type="ORF">ZOSMA_17G00220</name>
</gene>
<evidence type="ECO:0000256" key="2">
    <source>
        <dbReference type="ARBA" id="ARBA00008526"/>
    </source>
</evidence>
<proteinExistence type="inferred from homology"/>
<dbReference type="InterPro" id="IPR013525">
    <property type="entry name" value="ABC2_TM"/>
</dbReference>
<dbReference type="OrthoDB" id="10255969at2759"/>
<dbReference type="Pfam" id="PF23321">
    <property type="entry name" value="R1_ABCA1"/>
    <property type="match status" value="1"/>
</dbReference>
<feature type="non-terminal residue" evidence="10">
    <location>
        <position position="1"/>
    </location>
</feature>
<evidence type="ECO:0000256" key="7">
    <source>
        <dbReference type="ARBA" id="ARBA00023136"/>
    </source>
</evidence>
<feature type="transmembrane region" description="Helical" evidence="8">
    <location>
        <begin position="94"/>
        <end position="113"/>
    </location>
</feature>
<evidence type="ECO:0000256" key="4">
    <source>
        <dbReference type="ARBA" id="ARBA00022741"/>
    </source>
</evidence>
<dbReference type="GO" id="GO:0042626">
    <property type="term" value="F:ATPase-coupled transmembrane transporter activity"/>
    <property type="evidence" value="ECO:0000318"/>
    <property type="project" value="GO_Central"/>
</dbReference>
<evidence type="ECO:0000256" key="3">
    <source>
        <dbReference type="ARBA" id="ARBA00022692"/>
    </source>
</evidence>
<feature type="transmembrane region" description="Helical" evidence="8">
    <location>
        <begin position="164"/>
        <end position="184"/>
    </location>
</feature>
<feature type="transmembrane region" description="Helical" evidence="8">
    <location>
        <begin position="20"/>
        <end position="45"/>
    </location>
</feature>
<feature type="domain" description="ABC transporter" evidence="9">
    <location>
        <begin position="254"/>
        <end position="491"/>
    </location>
</feature>
<evidence type="ECO:0000256" key="5">
    <source>
        <dbReference type="ARBA" id="ARBA00022840"/>
    </source>
</evidence>
<feature type="transmembrane region" description="Helical" evidence="8">
    <location>
        <begin position="125"/>
        <end position="144"/>
    </location>
</feature>
<dbReference type="CDD" id="cd03263">
    <property type="entry name" value="ABC_subfamily_A"/>
    <property type="match status" value="1"/>
</dbReference>
<organism evidence="10 11">
    <name type="scientific">Zostera marina</name>
    <name type="common">Eelgrass</name>
    <dbReference type="NCBI Taxonomy" id="29655"/>
    <lineage>
        <taxon>Eukaryota</taxon>
        <taxon>Viridiplantae</taxon>
        <taxon>Streptophyta</taxon>
        <taxon>Embryophyta</taxon>
        <taxon>Tracheophyta</taxon>
        <taxon>Spermatophyta</taxon>
        <taxon>Magnoliopsida</taxon>
        <taxon>Liliopsida</taxon>
        <taxon>Zosteraceae</taxon>
        <taxon>Zostera</taxon>
    </lineage>
</organism>
<dbReference type="InterPro" id="IPR027417">
    <property type="entry name" value="P-loop_NTPase"/>
</dbReference>